<keyword evidence="3" id="KW-1185">Reference proteome</keyword>
<dbReference type="InterPro" id="IPR029068">
    <property type="entry name" value="Glyas_Bleomycin-R_OHBP_Dase"/>
</dbReference>
<organism evidence="2 3">
    <name type="scientific">Pseudomonas machongensis</name>
    <dbReference type="NCBI Taxonomy" id="3110229"/>
    <lineage>
        <taxon>Bacteria</taxon>
        <taxon>Pseudomonadati</taxon>
        <taxon>Pseudomonadota</taxon>
        <taxon>Gammaproteobacteria</taxon>
        <taxon>Pseudomonadales</taxon>
        <taxon>Pseudomonadaceae</taxon>
        <taxon>Pseudomonas</taxon>
    </lineage>
</organism>
<dbReference type="SUPFAM" id="SSF54593">
    <property type="entry name" value="Glyoxalase/Bleomycin resistance protein/Dihydroxybiphenyl dioxygenase"/>
    <property type="match status" value="1"/>
</dbReference>
<dbReference type="InterPro" id="IPR004360">
    <property type="entry name" value="Glyas_Fos-R_dOase_dom"/>
</dbReference>
<name>A0ABU5VNB3_9PSED</name>
<evidence type="ECO:0000313" key="3">
    <source>
        <dbReference type="Proteomes" id="UP001302573"/>
    </source>
</evidence>
<sequence length="112" mass="13014">MPLSPLLRCNDLQKTREHYRETLGFEVADSQQATLTVHLDDNRIVFTEQDLWGHSPQCSGTFYFVIADVDGYFERVREKADIAWPLQDMPYGSREFGVRDCNGYFLAFTQAR</sequence>
<dbReference type="Proteomes" id="UP001302573">
    <property type="component" value="Unassembled WGS sequence"/>
</dbReference>
<evidence type="ECO:0000313" key="2">
    <source>
        <dbReference type="EMBL" id="MEA5673880.1"/>
    </source>
</evidence>
<proteinExistence type="predicted"/>
<dbReference type="InterPro" id="IPR037523">
    <property type="entry name" value="VOC_core"/>
</dbReference>
<evidence type="ECO:0000259" key="1">
    <source>
        <dbReference type="PROSITE" id="PS51819"/>
    </source>
</evidence>
<reference evidence="2 3" key="1">
    <citation type="submission" date="2023-12" db="EMBL/GenBank/DDBJ databases">
        <title>Pseudomonas machongensis sp. nov., isolated from wilted pepper plants (Capsicum annuum).</title>
        <authorList>
            <person name="Qiu M."/>
            <person name="Li Y."/>
            <person name="Liu Q."/>
            <person name="Zhang X."/>
            <person name="Huang Y."/>
            <person name="Guo R."/>
            <person name="Hu M."/>
            <person name="Zhou J."/>
            <person name="Zhou X."/>
        </authorList>
    </citation>
    <scope>NUCLEOTIDE SEQUENCE [LARGE SCALE GENOMIC DNA]</scope>
    <source>
        <strain evidence="2 3">MH2</strain>
    </source>
</reference>
<gene>
    <name evidence="2" type="ORF">VA602_21405</name>
</gene>
<comment type="caution">
    <text evidence="2">The sequence shown here is derived from an EMBL/GenBank/DDBJ whole genome shotgun (WGS) entry which is preliminary data.</text>
</comment>
<dbReference type="RefSeq" id="WP_323454263.1">
    <property type="nucleotide sequence ID" value="NZ_JAYFUI010000187.1"/>
</dbReference>
<protein>
    <submittedName>
        <fullName evidence="2">VOC family protein</fullName>
    </submittedName>
</protein>
<dbReference type="Pfam" id="PF00903">
    <property type="entry name" value="Glyoxalase"/>
    <property type="match status" value="1"/>
</dbReference>
<dbReference type="PROSITE" id="PS51819">
    <property type="entry name" value="VOC"/>
    <property type="match status" value="1"/>
</dbReference>
<dbReference type="EMBL" id="JAYFUI010000187">
    <property type="protein sequence ID" value="MEA5673880.1"/>
    <property type="molecule type" value="Genomic_DNA"/>
</dbReference>
<dbReference type="Gene3D" id="3.10.180.10">
    <property type="entry name" value="2,3-Dihydroxybiphenyl 1,2-Dioxygenase, domain 1"/>
    <property type="match status" value="1"/>
</dbReference>
<accession>A0ABU5VNB3</accession>
<feature type="domain" description="VOC" evidence="1">
    <location>
        <begin position="1"/>
        <end position="111"/>
    </location>
</feature>